<dbReference type="Gene3D" id="3.40.190.10">
    <property type="entry name" value="Periplasmic binding protein-like II"/>
    <property type="match status" value="2"/>
</dbReference>
<dbReference type="PANTHER" id="PTHR30570">
    <property type="entry name" value="PERIPLASMIC PHOSPHATE BINDING COMPONENT OF PHOSPHATE ABC TRANSPORTER"/>
    <property type="match status" value="1"/>
</dbReference>
<dbReference type="InterPro" id="IPR024370">
    <property type="entry name" value="PBP_domain"/>
</dbReference>
<dbReference type="EMBL" id="JBHUHZ010000001">
    <property type="protein sequence ID" value="MFD2161912.1"/>
    <property type="molecule type" value="Genomic_DNA"/>
</dbReference>
<feature type="domain" description="PBP" evidence="3">
    <location>
        <begin position="21"/>
        <end position="267"/>
    </location>
</feature>
<dbReference type="SUPFAM" id="SSF53850">
    <property type="entry name" value="Periplasmic binding protein-like II"/>
    <property type="match status" value="1"/>
</dbReference>
<dbReference type="Pfam" id="PF12849">
    <property type="entry name" value="PBP_like_2"/>
    <property type="match status" value="1"/>
</dbReference>
<accession>A0ABW4ZJ87</accession>
<comment type="caution">
    <text evidence="4">The sequence shown here is derived from an EMBL/GenBank/DDBJ whole genome shotgun (WGS) entry which is preliminary data.</text>
</comment>
<dbReference type="PANTHER" id="PTHR30570:SF1">
    <property type="entry name" value="PHOSPHATE-BINDING PROTEIN PSTS"/>
    <property type="match status" value="1"/>
</dbReference>
<dbReference type="InterPro" id="IPR050811">
    <property type="entry name" value="Phosphate_ABC_transporter"/>
</dbReference>
<evidence type="ECO:0000256" key="2">
    <source>
        <dbReference type="SAM" id="SignalP"/>
    </source>
</evidence>
<dbReference type="RefSeq" id="WP_255898314.1">
    <property type="nucleotide sequence ID" value="NZ_JAFMZO010000001.1"/>
</dbReference>
<name>A0ABW4ZJ87_9SPHI</name>
<keyword evidence="5" id="KW-1185">Reference proteome</keyword>
<feature type="chain" id="PRO_5045615664" evidence="2">
    <location>
        <begin position="23"/>
        <end position="298"/>
    </location>
</feature>
<organism evidence="4 5">
    <name type="scientific">Paradesertivirga mongoliensis</name>
    <dbReference type="NCBI Taxonomy" id="2100740"/>
    <lineage>
        <taxon>Bacteria</taxon>
        <taxon>Pseudomonadati</taxon>
        <taxon>Bacteroidota</taxon>
        <taxon>Sphingobacteriia</taxon>
        <taxon>Sphingobacteriales</taxon>
        <taxon>Sphingobacteriaceae</taxon>
        <taxon>Paradesertivirga</taxon>
    </lineage>
</organism>
<evidence type="ECO:0000313" key="5">
    <source>
        <dbReference type="Proteomes" id="UP001597387"/>
    </source>
</evidence>
<sequence length="298" mass="33085">MRYLAFFSIILFLAACSNNNTAEEQATEPGIQILVDESFAPIIDDQYQVFKSSYPNLKVELFYKSENAVIHSLQEGDVGIAILSRKLLPQEIKLFEKREISVRANKVATDAVAFITHKSSTDSSITVDEVTGIMRGAASAKNLIFDNANSSNVRYLKDLAEIKDLPKKGVYALQSNDDVIKYVHNNPGTIGVIGINWMKQPTKELEPIVKQLKVLSVKNSKGLPGSDKFYKPSQNNLALGLYPLSRDIFFIDCQGGRAGSSFEAFVAGERGQRIILKSGLMPNKIPSREILIRETRKP</sequence>
<evidence type="ECO:0000313" key="4">
    <source>
        <dbReference type="EMBL" id="MFD2161912.1"/>
    </source>
</evidence>
<reference evidence="5" key="1">
    <citation type="journal article" date="2019" name="Int. J. Syst. Evol. Microbiol.">
        <title>The Global Catalogue of Microorganisms (GCM) 10K type strain sequencing project: providing services to taxonomists for standard genome sequencing and annotation.</title>
        <authorList>
            <consortium name="The Broad Institute Genomics Platform"/>
            <consortium name="The Broad Institute Genome Sequencing Center for Infectious Disease"/>
            <person name="Wu L."/>
            <person name="Ma J."/>
        </authorList>
    </citation>
    <scope>NUCLEOTIDE SEQUENCE [LARGE SCALE GENOMIC DNA]</scope>
    <source>
        <strain evidence="5">KCTC 42217</strain>
    </source>
</reference>
<proteinExistence type="predicted"/>
<evidence type="ECO:0000259" key="3">
    <source>
        <dbReference type="Pfam" id="PF12849"/>
    </source>
</evidence>
<gene>
    <name evidence="4" type="ORF">ACFSJU_05865</name>
</gene>
<dbReference type="Proteomes" id="UP001597387">
    <property type="component" value="Unassembled WGS sequence"/>
</dbReference>
<protein>
    <submittedName>
        <fullName evidence="4">PstS family phosphate ABC transporter substrate-binding protein</fullName>
    </submittedName>
</protein>
<feature type="signal peptide" evidence="2">
    <location>
        <begin position="1"/>
        <end position="22"/>
    </location>
</feature>
<keyword evidence="1 2" id="KW-0732">Signal</keyword>
<dbReference type="PROSITE" id="PS51257">
    <property type="entry name" value="PROKAR_LIPOPROTEIN"/>
    <property type="match status" value="1"/>
</dbReference>
<evidence type="ECO:0000256" key="1">
    <source>
        <dbReference type="ARBA" id="ARBA00022729"/>
    </source>
</evidence>